<dbReference type="PANTHER" id="PTHR30026:SF20">
    <property type="entry name" value="OUTER MEMBRANE PROTEIN TOLC"/>
    <property type="match status" value="1"/>
</dbReference>
<sequence length="424" mass="47912">MILHTINDWKYTVNWRLPMRKALLLFTLVLMKISSGAYGTSLEEALDKTLNNNLAIKANMYKTKAKKREVVNSAIANILPQVLYELKIQKHGSHQSSYSLISLTQPVFNGTAIFSIEKAKHLYAIQDITFSMEQQKTLLGTIKTYMSALSAYEVDKLNEHNLKVMQEHLLSAEKRFSVGEITKTELMQAKAKLAQAKSEAMSAKGRLRAVEASYTHMVGEQPIDLQYPKRPLQIPQSLEEAFDIAKSNNLYLRLSSNLYQVSKRDVEIAIAKKVLPSLHVTATETFPGNDVGRTIHRLEFTLRLPIFEHGVGLIDIDRTNQERQHNLFSMHEAVKKMEASIISAWEDLITSRFVLQSASETVKYTEVALEAITQEANLNLKTTLDVLDIEQELLKAKVNLVNSQSNLIINQYNLLALIGQLSID</sequence>
<dbReference type="PANTHER" id="PTHR30026">
    <property type="entry name" value="OUTER MEMBRANE PROTEIN TOLC"/>
    <property type="match status" value="1"/>
</dbReference>
<dbReference type="PaxDb" id="212042-APH_1110"/>
<dbReference type="Gene3D" id="1.20.1600.10">
    <property type="entry name" value="Outer membrane efflux proteins (OEP)"/>
    <property type="match status" value="1"/>
</dbReference>
<dbReference type="Pfam" id="PF02321">
    <property type="entry name" value="OEP"/>
    <property type="match status" value="1"/>
</dbReference>
<dbReference type="GO" id="GO:1990281">
    <property type="term" value="C:efflux pump complex"/>
    <property type="evidence" value="ECO:0007669"/>
    <property type="project" value="TreeGrafter"/>
</dbReference>
<dbReference type="EnsemblBacteria" id="ABD43739">
    <property type="protein sequence ID" value="ABD43739"/>
    <property type="gene ID" value="APH_1110"/>
</dbReference>
<evidence type="ECO:0000256" key="6">
    <source>
        <dbReference type="ARBA" id="ARBA00023136"/>
    </source>
</evidence>
<dbReference type="InterPro" id="IPR003423">
    <property type="entry name" value="OMP_efflux"/>
</dbReference>
<dbReference type="InterPro" id="IPR051906">
    <property type="entry name" value="TolC-like"/>
</dbReference>
<evidence type="ECO:0000256" key="8">
    <source>
        <dbReference type="SAM" id="Coils"/>
    </source>
</evidence>
<comment type="subcellular location">
    <subcellularLocation>
        <location evidence="1">Cell outer membrane</location>
    </subcellularLocation>
</comment>
<keyword evidence="8" id="KW-0175">Coiled coil</keyword>
<keyword evidence="4" id="KW-1134">Transmembrane beta strand</keyword>
<organism evidence="9 10">
    <name type="scientific">Anaplasma phagocytophilum (strain HZ)</name>
    <dbReference type="NCBI Taxonomy" id="212042"/>
    <lineage>
        <taxon>Bacteria</taxon>
        <taxon>Pseudomonadati</taxon>
        <taxon>Pseudomonadota</taxon>
        <taxon>Alphaproteobacteria</taxon>
        <taxon>Rickettsiales</taxon>
        <taxon>Anaplasmataceae</taxon>
        <taxon>Anaplasma</taxon>
        <taxon>phagocytophilum group</taxon>
    </lineage>
</organism>
<evidence type="ECO:0000256" key="3">
    <source>
        <dbReference type="ARBA" id="ARBA00022448"/>
    </source>
</evidence>
<dbReference type="GO" id="GO:0009279">
    <property type="term" value="C:cell outer membrane"/>
    <property type="evidence" value="ECO:0007669"/>
    <property type="project" value="UniProtKB-SubCell"/>
</dbReference>
<dbReference type="EMBL" id="CP000235">
    <property type="protein sequence ID" value="ABD43739.1"/>
    <property type="molecule type" value="Genomic_DNA"/>
</dbReference>
<dbReference type="eggNOG" id="COG1538">
    <property type="taxonomic scope" value="Bacteria"/>
</dbReference>
<keyword evidence="7" id="KW-0998">Cell outer membrane</keyword>
<dbReference type="GO" id="GO:0015288">
    <property type="term" value="F:porin activity"/>
    <property type="evidence" value="ECO:0007669"/>
    <property type="project" value="TreeGrafter"/>
</dbReference>
<evidence type="ECO:0000256" key="5">
    <source>
        <dbReference type="ARBA" id="ARBA00022692"/>
    </source>
</evidence>
<dbReference type="STRING" id="212042.APH_1110"/>
<evidence type="ECO:0000256" key="1">
    <source>
        <dbReference type="ARBA" id="ARBA00004442"/>
    </source>
</evidence>
<proteinExistence type="inferred from homology"/>
<accession>Q2GIZ3</accession>
<name>Q2GIZ3_ANAPZ</name>
<evidence type="ECO:0000313" key="10">
    <source>
        <dbReference type="Proteomes" id="UP000001943"/>
    </source>
</evidence>
<evidence type="ECO:0000256" key="7">
    <source>
        <dbReference type="ARBA" id="ARBA00023237"/>
    </source>
</evidence>
<evidence type="ECO:0000256" key="2">
    <source>
        <dbReference type="ARBA" id="ARBA00007613"/>
    </source>
</evidence>
<evidence type="ECO:0000313" key="9">
    <source>
        <dbReference type="EMBL" id="ABD43739.1"/>
    </source>
</evidence>
<gene>
    <name evidence="9" type="ordered locus">APH_1110</name>
</gene>
<dbReference type="HOGENOM" id="CLU_012817_0_1_5"/>
<evidence type="ECO:0000256" key="4">
    <source>
        <dbReference type="ARBA" id="ARBA00022452"/>
    </source>
</evidence>
<feature type="coiled-coil region" evidence="8">
    <location>
        <begin position="186"/>
        <end position="213"/>
    </location>
</feature>
<keyword evidence="3" id="KW-0813">Transport</keyword>
<dbReference type="Proteomes" id="UP000001943">
    <property type="component" value="Chromosome"/>
</dbReference>
<protein>
    <submittedName>
        <fullName evidence="9">Outer membrane efflux protein</fullName>
    </submittedName>
</protein>
<dbReference type="SUPFAM" id="SSF56954">
    <property type="entry name" value="Outer membrane efflux proteins (OEP)"/>
    <property type="match status" value="1"/>
</dbReference>
<reference evidence="9 10" key="1">
    <citation type="journal article" date="2006" name="PLoS Genet.">
        <title>Comparative genomics of emerging human ehrlichiosis agents.</title>
        <authorList>
            <person name="Dunning Hotopp J.C."/>
            <person name="Lin M."/>
            <person name="Madupu R."/>
            <person name="Crabtree J."/>
            <person name="Angiuoli S.V."/>
            <person name="Eisen J.A."/>
            <person name="Seshadri R."/>
            <person name="Ren Q."/>
            <person name="Wu M."/>
            <person name="Utterback T.R."/>
            <person name="Smith S."/>
            <person name="Lewis M."/>
            <person name="Khouri H."/>
            <person name="Zhang C."/>
            <person name="Niu H."/>
            <person name="Lin Q."/>
            <person name="Ohashi N."/>
            <person name="Zhi N."/>
            <person name="Nelson W."/>
            <person name="Brinkac L.M."/>
            <person name="Dodson R.J."/>
            <person name="Rosovitz M.J."/>
            <person name="Sundaram J."/>
            <person name="Daugherty S.C."/>
            <person name="Davidsen T."/>
            <person name="Durkin A.S."/>
            <person name="Gwinn M."/>
            <person name="Haft D.H."/>
            <person name="Selengut J.D."/>
            <person name="Sullivan S.A."/>
            <person name="Zafar N."/>
            <person name="Zhou L."/>
            <person name="Benahmed F."/>
            <person name="Forberger H."/>
            <person name="Halpin R."/>
            <person name="Mulligan S."/>
            <person name="Robinson J."/>
            <person name="White O."/>
            <person name="Rikihisa Y."/>
            <person name="Tettelin H."/>
        </authorList>
    </citation>
    <scope>NUCLEOTIDE SEQUENCE [LARGE SCALE GENOMIC DNA]</scope>
    <source>
        <strain evidence="9 10">HZ</strain>
    </source>
</reference>
<keyword evidence="6" id="KW-0472">Membrane</keyword>
<comment type="similarity">
    <text evidence="2">Belongs to the outer membrane factor (OMF) (TC 1.B.17) family.</text>
</comment>
<keyword evidence="10" id="KW-1185">Reference proteome</keyword>
<keyword evidence="5" id="KW-0812">Transmembrane</keyword>
<dbReference type="AlphaFoldDB" id="Q2GIZ3"/>
<dbReference type="KEGG" id="aph:APH_1110"/>
<dbReference type="GO" id="GO:0015562">
    <property type="term" value="F:efflux transmembrane transporter activity"/>
    <property type="evidence" value="ECO:0007669"/>
    <property type="project" value="InterPro"/>
</dbReference>